<proteinExistence type="predicted"/>
<dbReference type="GeneID" id="105360105"/>
<dbReference type="KEGG" id="csol:105360105"/>
<dbReference type="Gene3D" id="2.40.10.10">
    <property type="entry name" value="Trypsin-like serine proteases"/>
    <property type="match status" value="1"/>
</dbReference>
<reference evidence="7" key="1">
    <citation type="submission" date="2025-08" db="UniProtKB">
        <authorList>
            <consortium name="RefSeq"/>
        </authorList>
    </citation>
    <scope>IDENTIFICATION</scope>
</reference>
<dbReference type="SUPFAM" id="SSF50494">
    <property type="entry name" value="Trypsin-like serine proteases"/>
    <property type="match status" value="1"/>
</dbReference>
<dbReference type="Proteomes" id="UP000695007">
    <property type="component" value="Unplaced"/>
</dbReference>
<evidence type="ECO:0000313" key="7">
    <source>
        <dbReference type="RefSeq" id="XP_011495202.1"/>
    </source>
</evidence>
<protein>
    <submittedName>
        <fullName evidence="7">Chymotrypsin-2-like isoform X1</fullName>
    </submittedName>
</protein>
<evidence type="ECO:0000256" key="3">
    <source>
        <dbReference type="ARBA" id="ARBA00022825"/>
    </source>
</evidence>
<evidence type="ECO:0000256" key="2">
    <source>
        <dbReference type="ARBA" id="ARBA00022801"/>
    </source>
</evidence>
<sequence length="247" mass="28191">MFGYGVRPAVENEFPFVVCILKYDPLQNWDYNLLCTGMFISTNYILTAEHCFIVSSHYQIEMTVGGYILDNGIRYYPIWWISYNQWMANTNQVHTDLFNDILIARIFGLPFTFDIPISLDYIHPDNVEESSIFNVVGCGRLEDERLPTILRTASLPILSNVMCINKLSNVVGAYIYLDNKYLCTYNNPYTLLHDGDSGGPLLHNGNIVGVSIAVCPNIQNINNSDQVNIHLSFYHYYSFINSLILLA</sequence>
<dbReference type="GO" id="GO:0004252">
    <property type="term" value="F:serine-type endopeptidase activity"/>
    <property type="evidence" value="ECO:0007669"/>
    <property type="project" value="InterPro"/>
</dbReference>
<dbReference type="Pfam" id="PF00089">
    <property type="entry name" value="Trypsin"/>
    <property type="match status" value="1"/>
</dbReference>
<evidence type="ECO:0000259" key="5">
    <source>
        <dbReference type="PROSITE" id="PS50240"/>
    </source>
</evidence>
<dbReference type="InterPro" id="IPR043504">
    <property type="entry name" value="Peptidase_S1_PA_chymotrypsin"/>
</dbReference>
<keyword evidence="2" id="KW-0378">Hydrolase</keyword>
<keyword evidence="3" id="KW-0720">Serine protease</keyword>
<evidence type="ECO:0000256" key="1">
    <source>
        <dbReference type="ARBA" id="ARBA00022670"/>
    </source>
</evidence>
<dbReference type="AlphaFoldDB" id="A0AAJ6VNG6"/>
<keyword evidence="1" id="KW-0645">Protease</keyword>
<keyword evidence="4" id="KW-1015">Disulfide bond</keyword>
<dbReference type="InterPro" id="IPR001254">
    <property type="entry name" value="Trypsin_dom"/>
</dbReference>
<evidence type="ECO:0000256" key="4">
    <source>
        <dbReference type="ARBA" id="ARBA00023157"/>
    </source>
</evidence>
<dbReference type="InterPro" id="IPR050430">
    <property type="entry name" value="Peptidase_S1"/>
</dbReference>
<dbReference type="SMART" id="SM00020">
    <property type="entry name" value="Tryp_SPc"/>
    <property type="match status" value="1"/>
</dbReference>
<dbReference type="RefSeq" id="XP_011495202.1">
    <property type="nucleotide sequence ID" value="XM_011496900.1"/>
</dbReference>
<evidence type="ECO:0000313" key="6">
    <source>
        <dbReference type="Proteomes" id="UP000695007"/>
    </source>
</evidence>
<organism evidence="6 7">
    <name type="scientific">Ceratosolen solmsi marchali</name>
    <dbReference type="NCBI Taxonomy" id="326594"/>
    <lineage>
        <taxon>Eukaryota</taxon>
        <taxon>Metazoa</taxon>
        <taxon>Ecdysozoa</taxon>
        <taxon>Arthropoda</taxon>
        <taxon>Hexapoda</taxon>
        <taxon>Insecta</taxon>
        <taxon>Pterygota</taxon>
        <taxon>Neoptera</taxon>
        <taxon>Endopterygota</taxon>
        <taxon>Hymenoptera</taxon>
        <taxon>Apocrita</taxon>
        <taxon>Proctotrupomorpha</taxon>
        <taxon>Chalcidoidea</taxon>
        <taxon>Agaonidae</taxon>
        <taxon>Agaoninae</taxon>
        <taxon>Ceratosolen</taxon>
    </lineage>
</organism>
<dbReference type="PROSITE" id="PS50240">
    <property type="entry name" value="TRYPSIN_DOM"/>
    <property type="match status" value="1"/>
</dbReference>
<dbReference type="PANTHER" id="PTHR24276">
    <property type="entry name" value="POLYSERASE-RELATED"/>
    <property type="match status" value="1"/>
</dbReference>
<dbReference type="InterPro" id="IPR009003">
    <property type="entry name" value="Peptidase_S1_PA"/>
</dbReference>
<keyword evidence="6" id="KW-1185">Reference proteome</keyword>
<accession>A0AAJ6VNG6</accession>
<feature type="domain" description="Peptidase S1" evidence="5">
    <location>
        <begin position="1"/>
        <end position="245"/>
    </location>
</feature>
<dbReference type="PANTHER" id="PTHR24276:SF91">
    <property type="entry name" value="AT26814P-RELATED"/>
    <property type="match status" value="1"/>
</dbReference>
<name>A0AAJ6VNG6_9HYME</name>
<gene>
    <name evidence="7" type="primary">LOC105360105</name>
</gene>
<dbReference type="GO" id="GO:0006508">
    <property type="term" value="P:proteolysis"/>
    <property type="evidence" value="ECO:0007669"/>
    <property type="project" value="UniProtKB-KW"/>
</dbReference>